<keyword evidence="3" id="KW-0029">Amino-acid transport</keyword>
<dbReference type="PANTHER" id="PTHR30483:SF37">
    <property type="entry name" value="ABC TRANSPORTER SUBSTRATE-BINDING PROTEIN"/>
    <property type="match status" value="1"/>
</dbReference>
<dbReference type="Pfam" id="PF13458">
    <property type="entry name" value="Peripla_BP_6"/>
    <property type="match status" value="1"/>
</dbReference>
<feature type="signal peptide" evidence="4">
    <location>
        <begin position="1"/>
        <end position="25"/>
    </location>
</feature>
<evidence type="ECO:0000256" key="4">
    <source>
        <dbReference type="SAM" id="SignalP"/>
    </source>
</evidence>
<dbReference type="Proteomes" id="UP000677537">
    <property type="component" value="Unassembled WGS sequence"/>
</dbReference>
<accession>A0A940MTE4</accession>
<sequence>MRPAAPRRSLLAALALPLAAGAARAQAPAPPAPQPAAPAVSPAGAEWRIGAVYPLSGVPGLLGDESFRGLEMAVEERNAAGGLIGRPVRLLRADAIDQAAAVAEARRLMGAEKASVLIGSSDSAVSLAASQASDAAGIPYFELGAVAEGITDRGFRNLWRTCPRAADFAAVAAEAVSSVLPTLLGRPRESLRVGLLHEESAYGSSVAELQALRLAEAGIPVAERVPYPARPADLAPAVQRLREAFVDVLLHAAGQNDVILLFRNLREAGWRPRMIIGSGGGYSLADTARAIGPAFDGVMNIGFTGFAIADRAAPGNAAFAEAYKRRYGADPRSGHSLANFFGARIALDTIARAGGAEKDRLRAAMLATDVPDGTTPAGWGAAFDERGQNTRARPWLMQWQDGRLVTIHPEAAAVALPRNRLGTD</sequence>
<dbReference type="EMBL" id="JAGIZA010000005">
    <property type="protein sequence ID" value="MBP0493084.1"/>
    <property type="molecule type" value="Genomic_DNA"/>
</dbReference>
<dbReference type="Gene3D" id="3.40.50.2300">
    <property type="match status" value="2"/>
</dbReference>
<evidence type="ECO:0000256" key="1">
    <source>
        <dbReference type="ARBA" id="ARBA00010062"/>
    </source>
</evidence>
<keyword evidence="3" id="KW-0813">Transport</keyword>
<dbReference type="CDD" id="cd06340">
    <property type="entry name" value="PBP1_ABC_ligand_binding-like"/>
    <property type="match status" value="1"/>
</dbReference>
<evidence type="ECO:0000256" key="2">
    <source>
        <dbReference type="ARBA" id="ARBA00022729"/>
    </source>
</evidence>
<protein>
    <submittedName>
        <fullName evidence="6">ABC transporter substrate-binding protein</fullName>
    </submittedName>
</protein>
<dbReference type="InterPro" id="IPR028082">
    <property type="entry name" value="Peripla_BP_I"/>
</dbReference>
<evidence type="ECO:0000259" key="5">
    <source>
        <dbReference type="Pfam" id="PF13458"/>
    </source>
</evidence>
<feature type="domain" description="Leucine-binding protein" evidence="5">
    <location>
        <begin position="47"/>
        <end position="402"/>
    </location>
</feature>
<dbReference type="SUPFAM" id="SSF53822">
    <property type="entry name" value="Periplasmic binding protein-like I"/>
    <property type="match status" value="1"/>
</dbReference>
<feature type="chain" id="PRO_5037878351" evidence="4">
    <location>
        <begin position="26"/>
        <end position="424"/>
    </location>
</feature>
<evidence type="ECO:0000313" key="6">
    <source>
        <dbReference type="EMBL" id="MBP0493084.1"/>
    </source>
</evidence>
<name>A0A940MTE4_9PROT</name>
<organism evidence="6 7">
    <name type="scientific">Roseomonas indoligenes</name>
    <dbReference type="NCBI Taxonomy" id="2820811"/>
    <lineage>
        <taxon>Bacteria</taxon>
        <taxon>Pseudomonadati</taxon>
        <taxon>Pseudomonadota</taxon>
        <taxon>Alphaproteobacteria</taxon>
        <taxon>Acetobacterales</taxon>
        <taxon>Roseomonadaceae</taxon>
        <taxon>Roseomonas</taxon>
    </lineage>
</organism>
<dbReference type="GO" id="GO:0006865">
    <property type="term" value="P:amino acid transport"/>
    <property type="evidence" value="ECO:0007669"/>
    <property type="project" value="UniProtKB-KW"/>
</dbReference>
<reference evidence="6" key="1">
    <citation type="submission" date="2021-03" db="EMBL/GenBank/DDBJ databases">
        <authorList>
            <person name="So Y."/>
        </authorList>
    </citation>
    <scope>NUCLEOTIDE SEQUENCE</scope>
    <source>
        <strain evidence="6">SG15</strain>
    </source>
</reference>
<dbReference type="RefSeq" id="WP_209373135.1">
    <property type="nucleotide sequence ID" value="NZ_JAGIZA010000005.1"/>
</dbReference>
<dbReference type="InterPro" id="IPR051010">
    <property type="entry name" value="BCAA_transport"/>
</dbReference>
<dbReference type="PANTHER" id="PTHR30483">
    <property type="entry name" value="LEUCINE-SPECIFIC-BINDING PROTEIN"/>
    <property type="match status" value="1"/>
</dbReference>
<evidence type="ECO:0000313" key="7">
    <source>
        <dbReference type="Proteomes" id="UP000677537"/>
    </source>
</evidence>
<dbReference type="AlphaFoldDB" id="A0A940MTE4"/>
<comment type="similarity">
    <text evidence="1">Belongs to the leucine-binding protein family.</text>
</comment>
<gene>
    <name evidence="6" type="ORF">J5Y10_09880</name>
</gene>
<evidence type="ECO:0000256" key="3">
    <source>
        <dbReference type="ARBA" id="ARBA00022970"/>
    </source>
</evidence>
<keyword evidence="7" id="KW-1185">Reference proteome</keyword>
<keyword evidence="2 4" id="KW-0732">Signal</keyword>
<dbReference type="InterPro" id="IPR028081">
    <property type="entry name" value="Leu-bd"/>
</dbReference>
<comment type="caution">
    <text evidence="6">The sequence shown here is derived from an EMBL/GenBank/DDBJ whole genome shotgun (WGS) entry which is preliminary data.</text>
</comment>
<proteinExistence type="inferred from homology"/>